<accession>A0A316HH74</accession>
<gene>
    <name evidence="3" type="ORF">LX99_00346</name>
</gene>
<dbReference type="Pfam" id="PF13579">
    <property type="entry name" value="Glyco_trans_4_4"/>
    <property type="match status" value="1"/>
</dbReference>
<comment type="caution">
    <text evidence="3">The sequence shown here is derived from an EMBL/GenBank/DDBJ whole genome shotgun (WGS) entry which is preliminary data.</text>
</comment>
<keyword evidence="3" id="KW-0808">Transferase</keyword>
<dbReference type="Proteomes" id="UP000245678">
    <property type="component" value="Unassembled WGS sequence"/>
</dbReference>
<dbReference type="RefSeq" id="WP_109605853.1">
    <property type="nucleotide sequence ID" value="NZ_QGHA01000001.1"/>
</dbReference>
<protein>
    <submittedName>
        <fullName evidence="3">Glycosyltransferase involved in cell wall biosynthesis</fullName>
    </submittedName>
</protein>
<dbReference type="SUPFAM" id="SSF53756">
    <property type="entry name" value="UDP-Glycosyltransferase/glycogen phosphorylase"/>
    <property type="match status" value="1"/>
</dbReference>
<proteinExistence type="predicted"/>
<organism evidence="3 4">
    <name type="scientific">Mucilaginibacter oryzae</name>
    <dbReference type="NCBI Taxonomy" id="468058"/>
    <lineage>
        <taxon>Bacteria</taxon>
        <taxon>Pseudomonadati</taxon>
        <taxon>Bacteroidota</taxon>
        <taxon>Sphingobacteriia</taxon>
        <taxon>Sphingobacteriales</taxon>
        <taxon>Sphingobacteriaceae</taxon>
        <taxon>Mucilaginibacter</taxon>
    </lineage>
</organism>
<feature type="domain" description="Glycosyl transferase family 1" evidence="1">
    <location>
        <begin position="193"/>
        <end position="353"/>
    </location>
</feature>
<dbReference type="EMBL" id="QGHA01000001">
    <property type="protein sequence ID" value="PWK79886.1"/>
    <property type="molecule type" value="Genomic_DNA"/>
</dbReference>
<dbReference type="Pfam" id="PF00534">
    <property type="entry name" value="Glycos_transf_1"/>
    <property type="match status" value="1"/>
</dbReference>
<feature type="domain" description="Glycosyltransferase subfamily 4-like N-terminal" evidence="2">
    <location>
        <begin position="17"/>
        <end position="170"/>
    </location>
</feature>
<reference evidence="3 4" key="1">
    <citation type="submission" date="2018-05" db="EMBL/GenBank/DDBJ databases">
        <title>Genomic Encyclopedia of Archaeal and Bacterial Type Strains, Phase II (KMG-II): from individual species to whole genera.</title>
        <authorList>
            <person name="Goeker M."/>
        </authorList>
    </citation>
    <scope>NUCLEOTIDE SEQUENCE [LARGE SCALE GENOMIC DNA]</scope>
    <source>
        <strain evidence="3 4">DSM 19975</strain>
    </source>
</reference>
<dbReference type="AlphaFoldDB" id="A0A316HH74"/>
<evidence type="ECO:0000313" key="3">
    <source>
        <dbReference type="EMBL" id="PWK79886.1"/>
    </source>
</evidence>
<evidence type="ECO:0000259" key="2">
    <source>
        <dbReference type="Pfam" id="PF13579"/>
    </source>
</evidence>
<dbReference type="Gene3D" id="3.40.50.2000">
    <property type="entry name" value="Glycogen Phosphorylase B"/>
    <property type="match status" value="2"/>
</dbReference>
<name>A0A316HH74_9SPHI</name>
<dbReference type="PANTHER" id="PTHR12526:SF630">
    <property type="entry name" value="GLYCOSYLTRANSFERASE"/>
    <property type="match status" value="1"/>
</dbReference>
<evidence type="ECO:0000313" key="4">
    <source>
        <dbReference type="Proteomes" id="UP000245678"/>
    </source>
</evidence>
<evidence type="ECO:0000259" key="1">
    <source>
        <dbReference type="Pfam" id="PF00534"/>
    </source>
</evidence>
<dbReference type="PANTHER" id="PTHR12526">
    <property type="entry name" value="GLYCOSYLTRANSFERASE"/>
    <property type="match status" value="1"/>
</dbReference>
<dbReference type="InterPro" id="IPR001296">
    <property type="entry name" value="Glyco_trans_1"/>
</dbReference>
<dbReference type="GO" id="GO:0016757">
    <property type="term" value="F:glycosyltransferase activity"/>
    <property type="evidence" value="ECO:0007669"/>
    <property type="project" value="InterPro"/>
</dbReference>
<sequence length="379" mass="42207">MKILHVVASYKPAYIYGGPIMSVAMLCENLVKAGHEVQVYTTTANGLAELDIPTGQPVDVDGVPVTYFARITKDHSHFSPALFKAVYRDAKKFDLVHIHAWWNLAVVMAGLAAISKKVPLLISPRGTLSAYSFQNKNKVIKSLMHRISMPFLKRSHFHVTSVHEMEAVEALVKGKSITSLPNFVKLPPLKINNNENTRHGPFKLLFFSRIEEKKGLDILIAALNLVTFPYHLTIAGSGNDDYINRIKTQAVNRGINHKITWVGFVNEGKFDLLRQHDLFVLPSYDENFGNAVIESLSTGTAVLISRGVGLAGYIAENRLGWVCDNNETSVAAHINKIIGNEAAALDRIRKNAPEIIYQHFEGEALVKKYTDMYQQIITS</sequence>
<keyword evidence="4" id="KW-1185">Reference proteome</keyword>
<dbReference type="NCBIfam" id="NF046085">
    <property type="entry name" value="XrtY_assoc_Gly1"/>
    <property type="match status" value="1"/>
</dbReference>
<dbReference type="InterPro" id="IPR028098">
    <property type="entry name" value="Glyco_trans_4-like_N"/>
</dbReference>